<dbReference type="InterPro" id="IPR038694">
    <property type="entry name" value="DUF427_sf"/>
</dbReference>
<dbReference type="Proteomes" id="UP000254978">
    <property type="component" value="Unassembled WGS sequence"/>
</dbReference>
<proteinExistence type="predicted"/>
<feature type="domain" description="DUF427" evidence="1">
    <location>
        <begin position="24"/>
        <end position="116"/>
    </location>
</feature>
<sequence length="125" mass="13392">MGQHKVLQPNADHPITIEPTAGHVVVRVNGAVVADTRSALTLQESTYPAVQYIPMTDVVQSGLLCTTTTTYCPYKGIATYYSVTAGDAVVDDAIWAYERPHPAVADIAGHVAFYPDKADISVTDD</sequence>
<gene>
    <name evidence="2" type="ORF">NCTC10821_03649</name>
</gene>
<evidence type="ECO:0000313" key="2">
    <source>
        <dbReference type="EMBL" id="STZ60111.1"/>
    </source>
</evidence>
<dbReference type="AlphaFoldDB" id="A0A378TH22"/>
<evidence type="ECO:0000313" key="3">
    <source>
        <dbReference type="Proteomes" id="UP000254978"/>
    </source>
</evidence>
<name>A0A378TH22_9MYCO</name>
<dbReference type="PANTHER" id="PTHR34310:SF8">
    <property type="entry name" value="CONSERVED PROTEIN"/>
    <property type="match status" value="1"/>
</dbReference>
<dbReference type="RefSeq" id="WP_068918988.1">
    <property type="nucleotide sequence ID" value="NZ_AP022600.1"/>
</dbReference>
<keyword evidence="3" id="KW-1185">Reference proteome</keyword>
<dbReference type="OrthoDB" id="9815163at2"/>
<protein>
    <submittedName>
        <fullName evidence="2">Short-chain dehydrogenase of uncharacterized substrate specificity</fullName>
    </submittedName>
</protein>
<organism evidence="2 3">
    <name type="scientific">Mycolicibacterium tokaiense</name>
    <dbReference type="NCBI Taxonomy" id="39695"/>
    <lineage>
        <taxon>Bacteria</taxon>
        <taxon>Bacillati</taxon>
        <taxon>Actinomycetota</taxon>
        <taxon>Actinomycetes</taxon>
        <taxon>Mycobacteriales</taxon>
        <taxon>Mycobacteriaceae</taxon>
        <taxon>Mycolicibacterium</taxon>
    </lineage>
</organism>
<dbReference type="InterPro" id="IPR007361">
    <property type="entry name" value="DUF427"/>
</dbReference>
<evidence type="ECO:0000259" key="1">
    <source>
        <dbReference type="Pfam" id="PF04248"/>
    </source>
</evidence>
<accession>A0A378TH22</accession>
<dbReference type="Pfam" id="PF04248">
    <property type="entry name" value="NTP_transf_9"/>
    <property type="match status" value="1"/>
</dbReference>
<reference evidence="2 3" key="1">
    <citation type="submission" date="2018-06" db="EMBL/GenBank/DDBJ databases">
        <authorList>
            <consortium name="Pathogen Informatics"/>
            <person name="Doyle S."/>
        </authorList>
    </citation>
    <scope>NUCLEOTIDE SEQUENCE [LARGE SCALE GENOMIC DNA]</scope>
    <source>
        <strain evidence="2 3">NCTC10821</strain>
    </source>
</reference>
<dbReference type="Gene3D" id="2.170.150.40">
    <property type="entry name" value="Domain of unknown function (DUF427)"/>
    <property type="match status" value="1"/>
</dbReference>
<dbReference type="PANTHER" id="PTHR34310">
    <property type="entry name" value="DUF427 DOMAIN PROTEIN (AFU_ORTHOLOGUE AFUA_3G02220)"/>
    <property type="match status" value="1"/>
</dbReference>
<dbReference type="EMBL" id="UGQT01000001">
    <property type="protein sequence ID" value="STZ60111.1"/>
    <property type="molecule type" value="Genomic_DNA"/>
</dbReference>